<keyword evidence="1" id="KW-0620">Polyamine biosynthesis</keyword>
<keyword evidence="3" id="KW-1185">Reference proteome</keyword>
<dbReference type="SUPFAM" id="SSF53335">
    <property type="entry name" value="S-adenosyl-L-methionine-dependent methyltransferases"/>
    <property type="match status" value="1"/>
</dbReference>
<evidence type="ECO:0000256" key="1">
    <source>
        <dbReference type="ARBA" id="ARBA00023115"/>
    </source>
</evidence>
<accession>A0A1G9ABA5</accession>
<name>A0A1G9ABA5_9GAMM</name>
<dbReference type="CDD" id="cd02440">
    <property type="entry name" value="AdoMet_MTases"/>
    <property type="match status" value="1"/>
</dbReference>
<evidence type="ECO:0000313" key="2">
    <source>
        <dbReference type="EMBL" id="SDK24607.1"/>
    </source>
</evidence>
<dbReference type="OrthoDB" id="191025at2"/>
<dbReference type="RefSeq" id="WP_091512590.1">
    <property type="nucleotide sequence ID" value="NZ_FNFH01000003.1"/>
</dbReference>
<dbReference type="EMBL" id="FNFH01000003">
    <property type="protein sequence ID" value="SDK24607.1"/>
    <property type="molecule type" value="Genomic_DNA"/>
</dbReference>
<dbReference type="Gene3D" id="3.40.50.150">
    <property type="entry name" value="Vaccinia Virus protein VP39"/>
    <property type="match status" value="1"/>
</dbReference>
<dbReference type="GO" id="GO:0008168">
    <property type="term" value="F:methyltransferase activity"/>
    <property type="evidence" value="ECO:0007669"/>
    <property type="project" value="UniProtKB-KW"/>
</dbReference>
<organism evidence="2 3">
    <name type="scientific">Microbulbifer yueqingensis</name>
    <dbReference type="NCBI Taxonomy" id="658219"/>
    <lineage>
        <taxon>Bacteria</taxon>
        <taxon>Pseudomonadati</taxon>
        <taxon>Pseudomonadota</taxon>
        <taxon>Gammaproteobacteria</taxon>
        <taxon>Cellvibrionales</taxon>
        <taxon>Microbulbiferaceae</taxon>
        <taxon>Microbulbifer</taxon>
    </lineage>
</organism>
<reference evidence="3" key="1">
    <citation type="submission" date="2016-10" db="EMBL/GenBank/DDBJ databases">
        <authorList>
            <person name="Varghese N."/>
            <person name="Submissions S."/>
        </authorList>
    </citation>
    <scope>NUCLEOTIDE SEQUENCE [LARGE SCALE GENOMIC DNA]</scope>
    <source>
        <strain evidence="3">CGMCC 1.10658</strain>
    </source>
</reference>
<dbReference type="Pfam" id="PF01564">
    <property type="entry name" value="Spermine_synth"/>
    <property type="match status" value="1"/>
</dbReference>
<protein>
    <submittedName>
        <fullName evidence="2">Methyltransferase domain-containing protein</fullName>
    </submittedName>
</protein>
<dbReference type="GO" id="GO:0006596">
    <property type="term" value="P:polyamine biosynthetic process"/>
    <property type="evidence" value="ECO:0007669"/>
    <property type="project" value="UniProtKB-KW"/>
</dbReference>
<dbReference type="InterPro" id="IPR029063">
    <property type="entry name" value="SAM-dependent_MTases_sf"/>
</dbReference>
<sequence>MGLVWERCVGGRRYQVRRHGASVRLYTDGVFHSQWNSRDPLRGSLWELLLLPAFFRDSSEIRRVLVLGVGGGAVIRLLQRYVGPEQITGVDLDPVHLEVARSHFGAGGAGLVCEDAAAFVSRALQNGAGDYDLIVDDLFGEVGGEAQRTVSASPDWCRQLLRLLSPRGLVVANFGSRREMLASGWRSAEVSGQLWGGWSAELPGYENCILATSRSPLSQRQLHTHAPSQINPSSNACRLACRLRRLR</sequence>
<keyword evidence="2" id="KW-0808">Transferase</keyword>
<dbReference type="AlphaFoldDB" id="A0A1G9ABA5"/>
<keyword evidence="2" id="KW-0489">Methyltransferase</keyword>
<dbReference type="GO" id="GO:0032259">
    <property type="term" value="P:methylation"/>
    <property type="evidence" value="ECO:0007669"/>
    <property type="project" value="UniProtKB-KW"/>
</dbReference>
<dbReference type="PANTHER" id="PTHR43317:SF1">
    <property type="entry name" value="THERMOSPERMINE SYNTHASE ACAULIS5"/>
    <property type="match status" value="1"/>
</dbReference>
<proteinExistence type="predicted"/>
<gene>
    <name evidence="2" type="ORF">SAMN05216212_1930</name>
</gene>
<evidence type="ECO:0000313" key="3">
    <source>
        <dbReference type="Proteomes" id="UP000199305"/>
    </source>
</evidence>
<dbReference type="Proteomes" id="UP000199305">
    <property type="component" value="Unassembled WGS sequence"/>
</dbReference>
<dbReference type="PANTHER" id="PTHR43317">
    <property type="entry name" value="THERMOSPERMINE SYNTHASE ACAULIS5"/>
    <property type="match status" value="1"/>
</dbReference>
<dbReference type="STRING" id="658219.SAMN05216212_1930"/>